<dbReference type="SMART" id="SM00283">
    <property type="entry name" value="MA"/>
    <property type="match status" value="1"/>
</dbReference>
<keyword evidence="15" id="KW-1185">Reference proteome</keyword>
<protein>
    <submittedName>
        <fullName evidence="14">HAMP domain-containing protein</fullName>
    </submittedName>
</protein>
<dbReference type="PROSITE" id="PS50111">
    <property type="entry name" value="CHEMOTAXIS_TRANSDUC_2"/>
    <property type="match status" value="1"/>
</dbReference>
<dbReference type="SUPFAM" id="SSF58104">
    <property type="entry name" value="Methyl-accepting chemotaxis protein (MCP) signaling domain"/>
    <property type="match status" value="1"/>
</dbReference>
<dbReference type="PROSITE" id="PS50885">
    <property type="entry name" value="HAMP"/>
    <property type="match status" value="1"/>
</dbReference>
<evidence type="ECO:0000256" key="4">
    <source>
        <dbReference type="ARBA" id="ARBA00022692"/>
    </source>
</evidence>
<dbReference type="SMART" id="SM00304">
    <property type="entry name" value="HAMP"/>
    <property type="match status" value="1"/>
</dbReference>
<evidence type="ECO:0000256" key="6">
    <source>
        <dbReference type="ARBA" id="ARBA00023136"/>
    </source>
</evidence>
<comment type="caution">
    <text evidence="14">The sequence shown here is derived from an EMBL/GenBank/DDBJ whole genome shotgun (WGS) entry which is preliminary data.</text>
</comment>
<evidence type="ECO:0000256" key="1">
    <source>
        <dbReference type="ARBA" id="ARBA00004651"/>
    </source>
</evidence>
<dbReference type="InterPro" id="IPR004090">
    <property type="entry name" value="Chemotax_Me-accpt_rcpt"/>
</dbReference>
<dbReference type="CDD" id="cd11386">
    <property type="entry name" value="MCP_signal"/>
    <property type="match status" value="1"/>
</dbReference>
<keyword evidence="2" id="KW-1003">Cell membrane</keyword>
<dbReference type="PANTHER" id="PTHR43531">
    <property type="entry name" value="PROTEIN ICFG"/>
    <property type="match status" value="1"/>
</dbReference>
<evidence type="ECO:0000256" key="9">
    <source>
        <dbReference type="PROSITE-ProRule" id="PRU00284"/>
    </source>
</evidence>
<evidence type="ECO:0000256" key="2">
    <source>
        <dbReference type="ARBA" id="ARBA00022475"/>
    </source>
</evidence>
<keyword evidence="7 9" id="KW-0807">Transducer</keyword>
<evidence type="ECO:0000256" key="10">
    <source>
        <dbReference type="SAM" id="MobiDB-lite"/>
    </source>
</evidence>
<organism evidence="14 15">
    <name type="scientific">Billgrantia campisalis</name>
    <dbReference type="NCBI Taxonomy" id="74661"/>
    <lineage>
        <taxon>Bacteria</taxon>
        <taxon>Pseudomonadati</taxon>
        <taxon>Pseudomonadota</taxon>
        <taxon>Gammaproteobacteria</taxon>
        <taxon>Oceanospirillales</taxon>
        <taxon>Halomonadaceae</taxon>
        <taxon>Billgrantia</taxon>
    </lineage>
</organism>
<comment type="subcellular location">
    <subcellularLocation>
        <location evidence="1">Cell membrane</location>
        <topology evidence="1">Multi-pass membrane protein</topology>
    </subcellularLocation>
</comment>
<feature type="transmembrane region" description="Helical" evidence="11">
    <location>
        <begin position="31"/>
        <end position="49"/>
    </location>
</feature>
<reference evidence="14 15" key="1">
    <citation type="submission" date="2020-05" db="EMBL/GenBank/DDBJ databases">
        <title>Comparative genomic analysis of denitrifying bacteria from Halomonas genus.</title>
        <authorList>
            <person name="Wang L."/>
            <person name="Shao Z."/>
        </authorList>
    </citation>
    <scope>NUCLEOTIDE SEQUENCE [LARGE SCALE GENOMIC DNA]</scope>
    <source>
        <strain evidence="14 15">A4</strain>
    </source>
</reference>
<dbReference type="Gene3D" id="1.10.287.950">
    <property type="entry name" value="Methyl-accepting chemotaxis protein"/>
    <property type="match status" value="1"/>
</dbReference>
<dbReference type="InterPro" id="IPR051310">
    <property type="entry name" value="MCP_chemotaxis"/>
</dbReference>
<evidence type="ECO:0000256" key="11">
    <source>
        <dbReference type="SAM" id="Phobius"/>
    </source>
</evidence>
<feature type="domain" description="Methyl-accepting transducer" evidence="12">
    <location>
        <begin position="312"/>
        <end position="541"/>
    </location>
</feature>
<dbReference type="RefSeq" id="WP_238978859.1">
    <property type="nucleotide sequence ID" value="NZ_JABFUC010000019.1"/>
</dbReference>
<dbReference type="CDD" id="cd06225">
    <property type="entry name" value="HAMP"/>
    <property type="match status" value="1"/>
</dbReference>
<dbReference type="EMBL" id="JABFUC010000019">
    <property type="protein sequence ID" value="MCG6659643.1"/>
    <property type="molecule type" value="Genomic_DNA"/>
</dbReference>
<dbReference type="InterPro" id="IPR004089">
    <property type="entry name" value="MCPsignal_dom"/>
</dbReference>
<dbReference type="SMART" id="SM01049">
    <property type="entry name" value="Cache_2"/>
    <property type="match status" value="1"/>
</dbReference>
<keyword evidence="4 11" id="KW-0812">Transmembrane</keyword>
<feature type="transmembrane region" description="Helical" evidence="11">
    <location>
        <begin position="226"/>
        <end position="247"/>
    </location>
</feature>
<name>A0ABS9PD03_9GAMM</name>
<dbReference type="Gene3D" id="3.30.450.20">
    <property type="entry name" value="PAS domain"/>
    <property type="match status" value="1"/>
</dbReference>
<dbReference type="InterPro" id="IPR033480">
    <property type="entry name" value="sCache_2"/>
</dbReference>
<evidence type="ECO:0000256" key="5">
    <source>
        <dbReference type="ARBA" id="ARBA00022989"/>
    </source>
</evidence>
<dbReference type="Pfam" id="PF00672">
    <property type="entry name" value="HAMP"/>
    <property type="match status" value="1"/>
</dbReference>
<accession>A0ABS9PD03</accession>
<evidence type="ECO:0000259" key="13">
    <source>
        <dbReference type="PROSITE" id="PS50885"/>
    </source>
</evidence>
<dbReference type="Pfam" id="PF00015">
    <property type="entry name" value="MCPsignal"/>
    <property type="match status" value="1"/>
</dbReference>
<evidence type="ECO:0000256" key="3">
    <source>
        <dbReference type="ARBA" id="ARBA00022481"/>
    </source>
</evidence>
<evidence type="ECO:0000259" key="12">
    <source>
        <dbReference type="PROSITE" id="PS50111"/>
    </source>
</evidence>
<keyword evidence="3" id="KW-0488">Methylation</keyword>
<dbReference type="Proteomes" id="UP000814385">
    <property type="component" value="Unassembled WGS sequence"/>
</dbReference>
<proteinExistence type="inferred from homology"/>
<feature type="region of interest" description="Disordered" evidence="10">
    <location>
        <begin position="555"/>
        <end position="606"/>
    </location>
</feature>
<dbReference type="PRINTS" id="PR00260">
    <property type="entry name" value="CHEMTRNSDUCR"/>
</dbReference>
<evidence type="ECO:0000256" key="8">
    <source>
        <dbReference type="ARBA" id="ARBA00029447"/>
    </source>
</evidence>
<comment type="similarity">
    <text evidence="8">Belongs to the methyl-accepting chemotaxis (MCP) protein family.</text>
</comment>
<gene>
    <name evidence="14" type="ORF">HOP52_17990</name>
</gene>
<dbReference type="InterPro" id="IPR003660">
    <property type="entry name" value="HAMP_dom"/>
</dbReference>
<keyword evidence="5 11" id="KW-1133">Transmembrane helix</keyword>
<evidence type="ECO:0000313" key="14">
    <source>
        <dbReference type="EMBL" id="MCG6659643.1"/>
    </source>
</evidence>
<evidence type="ECO:0000256" key="7">
    <source>
        <dbReference type="ARBA" id="ARBA00023224"/>
    </source>
</evidence>
<dbReference type="CDD" id="cd18774">
    <property type="entry name" value="PDC2_HK_sensor"/>
    <property type="match status" value="1"/>
</dbReference>
<evidence type="ECO:0000313" key="15">
    <source>
        <dbReference type="Proteomes" id="UP000814385"/>
    </source>
</evidence>
<dbReference type="Pfam" id="PF17200">
    <property type="entry name" value="sCache_2"/>
    <property type="match status" value="1"/>
</dbReference>
<feature type="domain" description="HAMP" evidence="13">
    <location>
        <begin position="249"/>
        <end position="307"/>
    </location>
</feature>
<keyword evidence="6 11" id="KW-0472">Membrane</keyword>
<sequence length="606" mass="65806">MPPTEPSRVRGLASPLAGLQRLLRLNLQNKILLLVLVPLIISSSCLLLLEARERIADNRAQLDQQRELMLASRQRGVEGIVELAQSMVQQIAQSADSETEARQAASALLRNMRFEGDNYVFVFDYDGTMLVQPAVPEQEGTAMLDATDASGQPLIRDMIDIAREGGGDYRYEWPNPSTGEVEPKHSYAAAIPEWNWVIGAGVYATDVDAAMAQAEATAWDNLIASLVRLFFIASAVNLTITVFAIWITRRTVRQIRDTASTMQEIAQEVADGKGDLTRRLRVNSNDEIGELATQFNGFLARIQATLLDVRNGAHSVYQAANNIAQSSEELASRTDQAAANLQQTSSAMEQITSTVENNASHATQADQLVQSSAEVARQGQSAMQEVETTMGDINQSSAQIGEIVSMIDSIAFQTNILALNASVEAARAGEHGRGFAVVAQEVRTLAQRSADAAREIRELIGQSVAHSQHGSTIVKKAGETMQLIVTRVTEVTDVIAEISAGSQEQSAGIREVNTAVNQMDTMTQQNASMVEHNSDTAGEMRRQAERLSRLIDGFQLGDAPSAGDTPRAESWADSPAADVSSTRLVAVRSERERPSSRQASLEWEAF</sequence>
<dbReference type="PANTHER" id="PTHR43531:SF14">
    <property type="entry name" value="METHYL-ACCEPTING CHEMOTAXIS PROTEIN I-RELATED"/>
    <property type="match status" value="1"/>
</dbReference>